<reference evidence="1 2" key="2">
    <citation type="journal article" date="2009" name="PLoS ONE">
        <title>An integrated genetic and cytogenetic map of the cucumber genome.</title>
        <authorList>
            <person name="Ren Y."/>
            <person name="Zhang Z."/>
            <person name="Liu J."/>
            <person name="Staub J.E."/>
            <person name="Han Y."/>
            <person name="Cheng Z."/>
            <person name="Li X."/>
            <person name="Lu J."/>
            <person name="Miao H."/>
            <person name="Kang H."/>
            <person name="Xie B."/>
            <person name="Gu X."/>
            <person name="Wang X."/>
            <person name="Du Y."/>
            <person name="Jin W."/>
            <person name="Huang S."/>
        </authorList>
    </citation>
    <scope>NUCLEOTIDE SEQUENCE [LARGE SCALE GENOMIC DNA]</scope>
    <source>
        <strain evidence="2">cv. 9930</strain>
    </source>
</reference>
<dbReference type="Proteomes" id="UP000029981">
    <property type="component" value="Chromosome 7"/>
</dbReference>
<gene>
    <name evidence="1" type="ORF">Csa_7G322090</name>
</gene>
<reference evidence="1 2" key="1">
    <citation type="journal article" date="2009" name="Nat. Genet.">
        <title>The genome of the cucumber, Cucumis sativus L.</title>
        <authorList>
            <person name="Huang S."/>
            <person name="Li R."/>
            <person name="Zhang Z."/>
            <person name="Li L."/>
            <person name="Gu X."/>
            <person name="Fan W."/>
            <person name="Lucas W.J."/>
            <person name="Wang X."/>
            <person name="Xie B."/>
            <person name="Ni P."/>
            <person name="Ren Y."/>
            <person name="Zhu H."/>
            <person name="Li J."/>
            <person name="Lin K."/>
            <person name="Jin W."/>
            <person name="Fei Z."/>
            <person name="Li G."/>
            <person name="Staub J."/>
            <person name="Kilian A."/>
            <person name="van der Vossen E.A."/>
            <person name="Wu Y."/>
            <person name="Guo J."/>
            <person name="He J."/>
            <person name="Jia Z."/>
            <person name="Ren Y."/>
            <person name="Tian G."/>
            <person name="Lu Y."/>
            <person name="Ruan J."/>
            <person name="Qian W."/>
            <person name="Wang M."/>
            <person name="Huang Q."/>
            <person name="Li B."/>
            <person name="Xuan Z."/>
            <person name="Cao J."/>
            <person name="Asan"/>
            <person name="Wu Z."/>
            <person name="Zhang J."/>
            <person name="Cai Q."/>
            <person name="Bai Y."/>
            <person name="Zhao B."/>
            <person name="Han Y."/>
            <person name="Li Y."/>
            <person name="Li X."/>
            <person name="Wang S."/>
            <person name="Shi Q."/>
            <person name="Liu S."/>
            <person name="Cho W.K."/>
            <person name="Kim J.Y."/>
            <person name="Xu Y."/>
            <person name="Heller-Uszynska K."/>
            <person name="Miao H."/>
            <person name="Cheng Z."/>
            <person name="Zhang S."/>
            <person name="Wu J."/>
            <person name="Yang Y."/>
            <person name="Kang H."/>
            <person name="Li M."/>
            <person name="Liang H."/>
            <person name="Ren X."/>
            <person name="Shi Z."/>
            <person name="Wen M."/>
            <person name="Jian M."/>
            <person name="Yang H."/>
            <person name="Zhang G."/>
            <person name="Yang Z."/>
            <person name="Chen R."/>
            <person name="Liu S."/>
            <person name="Li J."/>
            <person name="Ma L."/>
            <person name="Liu H."/>
            <person name="Zhou Y."/>
            <person name="Zhao J."/>
            <person name="Fang X."/>
            <person name="Li G."/>
            <person name="Fang L."/>
            <person name="Li Y."/>
            <person name="Liu D."/>
            <person name="Zheng H."/>
            <person name="Zhang Y."/>
            <person name="Qin N."/>
            <person name="Li Z."/>
            <person name="Yang G."/>
            <person name="Yang S."/>
            <person name="Bolund L."/>
            <person name="Kristiansen K."/>
            <person name="Zheng H."/>
            <person name="Li S."/>
            <person name="Zhang X."/>
            <person name="Yang H."/>
            <person name="Wang J."/>
            <person name="Sun R."/>
            <person name="Zhang B."/>
            <person name="Jiang S."/>
            <person name="Wang J."/>
            <person name="Du Y."/>
            <person name="Li S."/>
        </authorList>
    </citation>
    <scope>NUCLEOTIDE SEQUENCE [LARGE SCALE GENOMIC DNA]</scope>
    <source>
        <strain evidence="2">cv. 9930</strain>
    </source>
</reference>
<dbReference type="Gramene" id="KGN44512">
    <property type="protein sequence ID" value="KGN44512"/>
    <property type="gene ID" value="Csa_7G322090"/>
</dbReference>
<keyword evidence="2" id="KW-1185">Reference proteome</keyword>
<proteinExistence type="predicted"/>
<organism evidence="1 2">
    <name type="scientific">Cucumis sativus</name>
    <name type="common">Cucumber</name>
    <dbReference type="NCBI Taxonomy" id="3659"/>
    <lineage>
        <taxon>Eukaryota</taxon>
        <taxon>Viridiplantae</taxon>
        <taxon>Streptophyta</taxon>
        <taxon>Embryophyta</taxon>
        <taxon>Tracheophyta</taxon>
        <taxon>Spermatophyta</taxon>
        <taxon>Magnoliopsida</taxon>
        <taxon>eudicotyledons</taxon>
        <taxon>Gunneridae</taxon>
        <taxon>Pentapetalae</taxon>
        <taxon>rosids</taxon>
        <taxon>fabids</taxon>
        <taxon>Cucurbitales</taxon>
        <taxon>Cucurbitaceae</taxon>
        <taxon>Benincaseae</taxon>
        <taxon>Cucumis</taxon>
    </lineage>
</organism>
<dbReference type="AlphaFoldDB" id="A0A0A0K865"/>
<evidence type="ECO:0000313" key="2">
    <source>
        <dbReference type="Proteomes" id="UP000029981"/>
    </source>
</evidence>
<accession>A0A0A0K865</accession>
<protein>
    <submittedName>
        <fullName evidence="1">Uncharacterized protein</fullName>
    </submittedName>
</protein>
<reference evidence="1 2" key="4">
    <citation type="journal article" date="2011" name="BMC Genomics">
        <title>RNA-Seq improves annotation of protein-coding genes in the cucumber genome.</title>
        <authorList>
            <person name="Li Z."/>
            <person name="Zhang Z."/>
            <person name="Yan P."/>
            <person name="Huang S."/>
            <person name="Fei Z."/>
            <person name="Lin K."/>
        </authorList>
    </citation>
    <scope>NUCLEOTIDE SEQUENCE [LARGE SCALE GENOMIC DNA]</scope>
    <source>
        <strain evidence="2">cv. 9930</strain>
    </source>
</reference>
<name>A0A0A0K865_CUCSA</name>
<sequence length="72" mass="8447">MSFASSRVRFESKTPPSKPHHYFSVRQATSSLVCRGSLLVTPFELPYTSRPFVSRRSAQRWFCELWQFLVSF</sequence>
<reference evidence="1 2" key="3">
    <citation type="journal article" date="2010" name="BMC Genomics">
        <title>Transcriptome sequencing and comparative analysis of cucumber flowers with different sex types.</title>
        <authorList>
            <person name="Guo S."/>
            <person name="Zheng Y."/>
            <person name="Joung J.G."/>
            <person name="Liu S."/>
            <person name="Zhang Z."/>
            <person name="Crasta O.R."/>
            <person name="Sobral B.W."/>
            <person name="Xu Y."/>
            <person name="Huang S."/>
            <person name="Fei Z."/>
        </authorList>
    </citation>
    <scope>NUCLEOTIDE SEQUENCE [LARGE SCALE GENOMIC DNA]</scope>
    <source>
        <strain evidence="2">cv. 9930</strain>
    </source>
</reference>
<dbReference type="EMBL" id="CM002928">
    <property type="protein sequence ID" value="KGN44512.1"/>
    <property type="molecule type" value="Genomic_DNA"/>
</dbReference>
<evidence type="ECO:0000313" key="1">
    <source>
        <dbReference type="EMBL" id="KGN44512.1"/>
    </source>
</evidence>